<proteinExistence type="predicted"/>
<dbReference type="PANTHER" id="PTHR35046">
    <property type="entry name" value="ZINC KNUCKLE (CCHC-TYPE) FAMILY PROTEIN"/>
    <property type="match status" value="1"/>
</dbReference>
<dbReference type="PANTHER" id="PTHR35046:SF26">
    <property type="entry name" value="RNA-DIRECTED DNA POLYMERASE"/>
    <property type="match status" value="1"/>
</dbReference>
<sequence>MNECPKRKLDVQVNFAEDHEDDYKENFVIEDEEKQPGKSEATDDEEEGIEGDMVGDVLVIRWSMLAPPVQEKDDWFHKNIFRTSCTSGGKLCYLITDSGSNENLVSQERVDKLKLKVVKHPQP</sequence>
<evidence type="ECO:0000313" key="3">
    <source>
        <dbReference type="Proteomes" id="UP001227230"/>
    </source>
</evidence>
<dbReference type="EMBL" id="CP126663">
    <property type="protein sequence ID" value="WKA06604.1"/>
    <property type="molecule type" value="Genomic_DNA"/>
</dbReference>
<organism evidence="2 3">
    <name type="scientific">Vitis vinifera</name>
    <name type="common">Grape</name>
    <dbReference type="NCBI Taxonomy" id="29760"/>
    <lineage>
        <taxon>Eukaryota</taxon>
        <taxon>Viridiplantae</taxon>
        <taxon>Streptophyta</taxon>
        <taxon>Embryophyta</taxon>
        <taxon>Tracheophyta</taxon>
        <taxon>Spermatophyta</taxon>
        <taxon>Magnoliopsida</taxon>
        <taxon>eudicotyledons</taxon>
        <taxon>Gunneridae</taxon>
        <taxon>Pentapetalae</taxon>
        <taxon>rosids</taxon>
        <taxon>Vitales</taxon>
        <taxon>Vitaceae</taxon>
        <taxon>Viteae</taxon>
        <taxon>Vitis</taxon>
    </lineage>
</organism>
<name>A0ABY9DFR7_VITVI</name>
<accession>A0ABY9DFR7</accession>
<reference evidence="2 3" key="1">
    <citation type="journal article" date="2023" name="Hortic Res">
        <title>The complete reference genome for grapevine (Vitis vinifera L.) genetics and breeding.</title>
        <authorList>
            <person name="Shi X."/>
            <person name="Cao S."/>
            <person name="Wang X."/>
            <person name="Huang S."/>
            <person name="Wang Y."/>
            <person name="Liu Z."/>
            <person name="Liu W."/>
            <person name="Leng X."/>
            <person name="Peng Y."/>
            <person name="Wang N."/>
            <person name="Wang Y."/>
            <person name="Ma Z."/>
            <person name="Xu X."/>
            <person name="Zhang F."/>
            <person name="Xue H."/>
            <person name="Zhong H."/>
            <person name="Wang Y."/>
            <person name="Zhang K."/>
            <person name="Velt A."/>
            <person name="Avia K."/>
            <person name="Holtgrawe D."/>
            <person name="Grimplet J."/>
            <person name="Matus J.T."/>
            <person name="Ware D."/>
            <person name="Wu X."/>
            <person name="Wang H."/>
            <person name="Liu C."/>
            <person name="Fang Y."/>
            <person name="Rustenholz C."/>
            <person name="Cheng Z."/>
            <person name="Xiao H."/>
            <person name="Zhou Y."/>
        </authorList>
    </citation>
    <scope>NUCLEOTIDE SEQUENCE [LARGE SCALE GENOMIC DNA]</scope>
    <source>
        <strain evidence="3">cv. Pinot noir / PN40024</strain>
        <tissue evidence="2">Leaf</tissue>
    </source>
</reference>
<protein>
    <submittedName>
        <fullName evidence="2">Uncharacterized protein</fullName>
    </submittedName>
</protein>
<keyword evidence="3" id="KW-1185">Reference proteome</keyword>
<evidence type="ECO:0000256" key="1">
    <source>
        <dbReference type="SAM" id="MobiDB-lite"/>
    </source>
</evidence>
<evidence type="ECO:0000313" key="2">
    <source>
        <dbReference type="EMBL" id="WKA06604.1"/>
    </source>
</evidence>
<gene>
    <name evidence="2" type="ORF">VitviT2T_024499</name>
</gene>
<dbReference type="Proteomes" id="UP001227230">
    <property type="component" value="Chromosome 16"/>
</dbReference>
<feature type="region of interest" description="Disordered" evidence="1">
    <location>
        <begin position="27"/>
        <end position="50"/>
    </location>
</feature>